<feature type="region of interest" description="Disordered" evidence="1">
    <location>
        <begin position="166"/>
        <end position="218"/>
    </location>
</feature>
<feature type="compositionally biased region" description="Polar residues" evidence="1">
    <location>
        <begin position="166"/>
        <end position="177"/>
    </location>
</feature>
<sequence length="601" mass="67222">MADEKDANAGAWTRVPTWDGSPQTWRSFRKEMSWWLAGLDIQSAKKYNLAARWLLKQSGVVRQRGEEFDPRDLEYGKEIKMPNAETGDDEVVMEEDPLSGINKLLTALEEMTGRSSLDKGGELRNVFYLELKHKLFKDLHAADPLYRRSGDADQKTPLLSRFLNQQSGASRASSYAPSMTSSAARSMRSGSSTASSGRMTPSTSFRRPFQKQAMVSEVEEEIPATAEAYEVDGDDEEAEQPSLEEEIEESVEAAAEAFLTMKVSLKKQSDKRPCFDCGLPGHWAGILSDLKPGQQLGRKKKVAPKQVKVAEALNTEHEEITTPEHEVMMLRHESPVLTDAFLSTVQQFHEPKEVNALGLALDKRLVGALDSACNRTCTGADWLKGYLRRLKSSAPSEVLDLVRHYALHLLPDRWPGGLLKKTATTNHGHFVTESSLQAGRLVVFGSFWLGSSAFHVRLACGCAFDIDFIFYQGDSELYYRRCWAASPQAPDRQQDGEPVTDSVATVRECFCGRCQGRTCVTCRCLIPLRGLRIAGCCKAKSKWPTGCKKHLDLAYTMDRFVYKNLNECSHWRDRMGAQASFCEDPAADENQLEGEEKTYLQ</sequence>
<keyword evidence="3" id="KW-1185">Reference proteome</keyword>
<name>A0ABP0KJI4_9DINO</name>
<reference evidence="2 3" key="1">
    <citation type="submission" date="2024-02" db="EMBL/GenBank/DDBJ databases">
        <authorList>
            <person name="Chen Y."/>
            <person name="Shah S."/>
            <person name="Dougan E. K."/>
            <person name="Thang M."/>
            <person name="Chan C."/>
        </authorList>
    </citation>
    <scope>NUCLEOTIDE SEQUENCE [LARGE SCALE GENOMIC DNA]</scope>
</reference>
<gene>
    <name evidence="2" type="ORF">CCMP2556_LOCUS16360</name>
</gene>
<evidence type="ECO:0000256" key="1">
    <source>
        <dbReference type="SAM" id="MobiDB-lite"/>
    </source>
</evidence>
<proteinExistence type="predicted"/>
<dbReference type="EMBL" id="CAXAMN010008768">
    <property type="protein sequence ID" value="CAK9026418.1"/>
    <property type="molecule type" value="Genomic_DNA"/>
</dbReference>
<dbReference type="Proteomes" id="UP001642484">
    <property type="component" value="Unassembled WGS sequence"/>
</dbReference>
<evidence type="ECO:0000313" key="2">
    <source>
        <dbReference type="EMBL" id="CAK9026418.1"/>
    </source>
</evidence>
<protein>
    <submittedName>
        <fullName evidence="2">Uncharacterized protein</fullName>
    </submittedName>
</protein>
<evidence type="ECO:0000313" key="3">
    <source>
        <dbReference type="Proteomes" id="UP001642484"/>
    </source>
</evidence>
<accession>A0ABP0KJI4</accession>
<feature type="compositionally biased region" description="Low complexity" evidence="1">
    <location>
        <begin position="178"/>
        <end position="200"/>
    </location>
</feature>
<organism evidence="2 3">
    <name type="scientific">Durusdinium trenchii</name>
    <dbReference type="NCBI Taxonomy" id="1381693"/>
    <lineage>
        <taxon>Eukaryota</taxon>
        <taxon>Sar</taxon>
        <taxon>Alveolata</taxon>
        <taxon>Dinophyceae</taxon>
        <taxon>Suessiales</taxon>
        <taxon>Symbiodiniaceae</taxon>
        <taxon>Durusdinium</taxon>
    </lineage>
</organism>
<comment type="caution">
    <text evidence="2">The sequence shown here is derived from an EMBL/GenBank/DDBJ whole genome shotgun (WGS) entry which is preliminary data.</text>
</comment>